<dbReference type="KEGG" id="fdv:JJC05_15875"/>
<proteinExistence type="predicted"/>
<dbReference type="EMBL" id="CP067378">
    <property type="protein sequence ID" value="QYS88881.1"/>
    <property type="molecule type" value="Genomic_DNA"/>
</dbReference>
<dbReference type="Proteomes" id="UP000824721">
    <property type="component" value="Chromosome"/>
</dbReference>
<evidence type="ECO:0008006" key="2">
    <source>
        <dbReference type="Google" id="ProtNLM"/>
    </source>
</evidence>
<dbReference type="AlphaFoldDB" id="A0A8G0KRS1"/>
<evidence type="ECO:0000313" key="1">
    <source>
        <dbReference type="EMBL" id="QYS88881.1"/>
    </source>
</evidence>
<organism evidence="1">
    <name type="scientific">Flavobacterium columnare</name>
    <dbReference type="NCBI Taxonomy" id="996"/>
    <lineage>
        <taxon>Bacteria</taxon>
        <taxon>Pseudomonadati</taxon>
        <taxon>Bacteroidota</taxon>
        <taxon>Flavobacteriia</taxon>
        <taxon>Flavobacteriales</taxon>
        <taxon>Flavobacteriaceae</taxon>
        <taxon>Flavobacterium</taxon>
    </lineage>
</organism>
<accession>A0A8G0KRS1</accession>
<reference evidence="1" key="1">
    <citation type="submission" date="2020-12" db="EMBL/GenBank/DDBJ databases">
        <title>Genome sequencing of genetic groups of Flavobacterium columnare.</title>
        <authorList>
            <person name="Waldbieser G.C."/>
            <person name="Griffin M.J."/>
            <person name="LaFrentz B.R."/>
        </authorList>
    </citation>
    <scope>NUCLEOTIDE SEQUENCE</scope>
    <source>
        <strain evidence="1">90-106</strain>
    </source>
</reference>
<name>A0A8G0KRS1_9FLAO</name>
<protein>
    <recommendedName>
        <fullName evidence="2">Gliding motility-associated C-terminal domain-containing protein</fullName>
    </recommendedName>
</protein>
<sequence>MFNASSENLKSPKTYTFSYTVNEVKECPASRVIAQLTVYPPAQEGTPLPIKICSNEDFSVYQNINLFDRLEGEDSGGRWYDNNKTGEITSLTDSFINIERIYKKFGAGSYSFTYEVYPTNPICSKKTSTLEITIEEFIDYSNLVVDVTPDKRCIDQVKTTSFNAKLTQTPILMPDGYYRVYYNVSGFATDYDEIVEFKKGSC</sequence>
<gene>
    <name evidence="1" type="ORF">JJC05_15875</name>
</gene>